<evidence type="ECO:0000313" key="1">
    <source>
        <dbReference type="EMBL" id="VDO68813.1"/>
    </source>
</evidence>
<reference evidence="1 2" key="1">
    <citation type="submission" date="2018-11" db="EMBL/GenBank/DDBJ databases">
        <authorList>
            <consortium name="Pathogen Informatics"/>
        </authorList>
    </citation>
    <scope>NUCLEOTIDE SEQUENCE [LARGE SCALE GENOMIC DNA]</scope>
    <source>
        <strain evidence="1 2">Zambia</strain>
    </source>
</reference>
<evidence type="ECO:0000313" key="2">
    <source>
        <dbReference type="Proteomes" id="UP000277204"/>
    </source>
</evidence>
<dbReference type="Proteomes" id="UP000277204">
    <property type="component" value="Unassembled WGS sequence"/>
</dbReference>
<name>A0A3P7YVI8_9TREM</name>
<protein>
    <submittedName>
        <fullName evidence="1">Uncharacterized protein</fullName>
    </submittedName>
</protein>
<proteinExistence type="predicted"/>
<keyword evidence="2" id="KW-1185">Reference proteome</keyword>
<dbReference type="EMBL" id="UZAI01002156">
    <property type="protein sequence ID" value="VDO68813.1"/>
    <property type="molecule type" value="Genomic_DNA"/>
</dbReference>
<gene>
    <name evidence="1" type="ORF">SMRZ_LOCUS5981</name>
</gene>
<sequence>MICYSSGILEQIFSMVAYNRWMKTKEKIEFFRKSIENNFRLENIIDNYYV</sequence>
<organism evidence="1 2">
    <name type="scientific">Schistosoma margrebowiei</name>
    <dbReference type="NCBI Taxonomy" id="48269"/>
    <lineage>
        <taxon>Eukaryota</taxon>
        <taxon>Metazoa</taxon>
        <taxon>Spiralia</taxon>
        <taxon>Lophotrochozoa</taxon>
        <taxon>Platyhelminthes</taxon>
        <taxon>Trematoda</taxon>
        <taxon>Digenea</taxon>
        <taxon>Strigeidida</taxon>
        <taxon>Schistosomatoidea</taxon>
        <taxon>Schistosomatidae</taxon>
        <taxon>Schistosoma</taxon>
    </lineage>
</organism>
<dbReference type="AlphaFoldDB" id="A0A3P7YVI8"/>
<accession>A0A3P7YVI8</accession>